<keyword evidence="3" id="KW-1185">Reference proteome</keyword>
<comment type="caution">
    <text evidence="2">The sequence shown here is derived from an EMBL/GenBank/DDBJ whole genome shotgun (WGS) entry which is preliminary data.</text>
</comment>
<proteinExistence type="predicted"/>
<evidence type="ECO:0000256" key="1">
    <source>
        <dbReference type="SAM" id="Coils"/>
    </source>
</evidence>
<evidence type="ECO:0000313" key="3">
    <source>
        <dbReference type="Proteomes" id="UP000661193"/>
    </source>
</evidence>
<protein>
    <submittedName>
        <fullName evidence="2">Uncharacterized protein</fullName>
    </submittedName>
</protein>
<dbReference type="Proteomes" id="UP000661193">
    <property type="component" value="Unassembled WGS sequence"/>
</dbReference>
<evidence type="ECO:0000313" key="2">
    <source>
        <dbReference type="EMBL" id="MBL6275347.1"/>
    </source>
</evidence>
<dbReference type="EMBL" id="JAETXL010000002">
    <property type="protein sequence ID" value="MBL6275347.1"/>
    <property type="molecule type" value="Genomic_DNA"/>
</dbReference>
<name>A0ABS1UG93_9ACTN</name>
<accession>A0ABS1UG93</accession>
<gene>
    <name evidence="2" type="ORF">JMF97_04125</name>
</gene>
<keyword evidence="1" id="KW-0175">Coiled coil</keyword>
<feature type="coiled-coil region" evidence="1">
    <location>
        <begin position="20"/>
        <end position="47"/>
    </location>
</feature>
<reference evidence="2 3" key="1">
    <citation type="submission" date="2021-01" db="EMBL/GenBank/DDBJ databases">
        <title>Genome sequencing of Micromonospora fiedleri MG-37.</title>
        <authorList>
            <person name="Moreland P.E.J."/>
            <person name="Stach J.E.M."/>
        </authorList>
    </citation>
    <scope>NUCLEOTIDE SEQUENCE [LARGE SCALE GENOMIC DNA]</scope>
    <source>
        <strain evidence="2 3">MG-37</strain>
    </source>
</reference>
<dbReference type="RefSeq" id="WP_203220338.1">
    <property type="nucleotide sequence ID" value="NZ_JAETXL010000002.1"/>
</dbReference>
<sequence length="111" mass="11815">MAPDPTGTDADDPPAEFVTRLEHEAKLAALTEECEQLRAQLSGLQRLGALNLRRVTALEKAAEIAKGLRSTGLARADAVPHPALLAYAEFLLTEPPEEEVAGLAKSTTETP</sequence>
<organism evidence="2 3">
    <name type="scientific">Micromonospora fiedleri</name>
    <dbReference type="NCBI Taxonomy" id="1157498"/>
    <lineage>
        <taxon>Bacteria</taxon>
        <taxon>Bacillati</taxon>
        <taxon>Actinomycetota</taxon>
        <taxon>Actinomycetes</taxon>
        <taxon>Micromonosporales</taxon>
        <taxon>Micromonosporaceae</taxon>
        <taxon>Micromonospora</taxon>
    </lineage>
</organism>